<proteinExistence type="predicted"/>
<feature type="compositionally biased region" description="Polar residues" evidence="1">
    <location>
        <begin position="429"/>
        <end position="446"/>
    </location>
</feature>
<sequence length="612" mass="68753">MSETIEFVREQLGKLSSAKLVEEAAKYKIKLTSKDPQKWVDAIIDHLSKHGPLTESQNEQTGETGRSTDTTRQTYSGNITYTKAGADPLSVSSTRASPTESEIPQMYTLLIQQLQRQREQMAQQMAHQMAQHQAMMQQLVTAFSVPRGVSPTEGHTHPWLQDNATGQEPLRQANQESIRQPGQEFLGQSGTESTIAVTGQAVKFLAIPTFGGLEEENITLWLNKLETIAVNHNLTSMVKLTAATSKLTKVARRWLDLSPGDINQSWDAFKTAITRRFKRRVLFNVVMQRVEGKRWNYAAESFQEYAMDKLAIMQPLKLNDDDSIHLLINGINNLSIKSAAATIHTDSIDHFLDEMYRLTTICDTSKKNAAAYTKNDKSKNIAQKSYKFKEGDSGSKTEQQKQDNFCVYCRNKGNLKEDCAKLRRKEQQRTSAKPSPSTVAVVTEQPTDSTPLVAQVTEQPVEAASLVARVEPTMRIVTDDTVLKVVKLNNLQCNLTALLDTAEDETKVRIDLFSQVASTELVESPVNNLNSLESLQTDFGTISKQKLISVIQEVENTEVTPLQEEYTIKIALKDESIYLFAPRKFAWTERMQDSTGPQKEWILATMRRPKTS</sequence>
<dbReference type="PaxDb" id="67767-A0A0J7K9Y0"/>
<evidence type="ECO:0000313" key="3">
    <source>
        <dbReference type="Proteomes" id="UP000036403"/>
    </source>
</evidence>
<evidence type="ECO:0000256" key="1">
    <source>
        <dbReference type="SAM" id="MobiDB-lite"/>
    </source>
</evidence>
<gene>
    <name evidence="2" type="ORF">RF55_13706</name>
</gene>
<name>A0A0J7K9Y0_LASNI</name>
<feature type="region of interest" description="Disordered" evidence="1">
    <location>
        <begin position="50"/>
        <end position="73"/>
    </location>
</feature>
<organism evidence="2 3">
    <name type="scientific">Lasius niger</name>
    <name type="common">Black garden ant</name>
    <dbReference type="NCBI Taxonomy" id="67767"/>
    <lineage>
        <taxon>Eukaryota</taxon>
        <taxon>Metazoa</taxon>
        <taxon>Ecdysozoa</taxon>
        <taxon>Arthropoda</taxon>
        <taxon>Hexapoda</taxon>
        <taxon>Insecta</taxon>
        <taxon>Pterygota</taxon>
        <taxon>Neoptera</taxon>
        <taxon>Endopterygota</taxon>
        <taxon>Hymenoptera</taxon>
        <taxon>Apocrita</taxon>
        <taxon>Aculeata</taxon>
        <taxon>Formicoidea</taxon>
        <taxon>Formicidae</taxon>
        <taxon>Formicinae</taxon>
        <taxon>Lasius</taxon>
        <taxon>Lasius</taxon>
    </lineage>
</organism>
<comment type="caution">
    <text evidence="2">The sequence shown here is derived from an EMBL/GenBank/DDBJ whole genome shotgun (WGS) entry which is preliminary data.</text>
</comment>
<reference evidence="2 3" key="1">
    <citation type="submission" date="2015-04" db="EMBL/GenBank/DDBJ databases">
        <title>Lasius niger genome sequencing.</title>
        <authorList>
            <person name="Konorov E.A."/>
            <person name="Nikitin M.A."/>
            <person name="Kirill M.V."/>
            <person name="Chang P."/>
        </authorList>
    </citation>
    <scope>NUCLEOTIDE SEQUENCE [LARGE SCALE GENOMIC DNA]</scope>
    <source>
        <tissue evidence="2">Whole</tissue>
    </source>
</reference>
<dbReference type="Proteomes" id="UP000036403">
    <property type="component" value="Unassembled WGS sequence"/>
</dbReference>
<accession>A0A0J7K9Y0</accession>
<dbReference type="EMBL" id="LBMM01010966">
    <property type="protein sequence ID" value="KMQ87107.1"/>
    <property type="molecule type" value="Genomic_DNA"/>
</dbReference>
<feature type="compositionally biased region" description="Polar residues" evidence="1">
    <location>
        <begin position="54"/>
        <end position="73"/>
    </location>
</feature>
<feature type="region of interest" description="Disordered" evidence="1">
    <location>
        <begin position="425"/>
        <end position="446"/>
    </location>
</feature>
<keyword evidence="3" id="KW-1185">Reference proteome</keyword>
<protein>
    <submittedName>
        <fullName evidence="2">Uncharacterized protein</fullName>
    </submittedName>
</protein>
<dbReference type="AlphaFoldDB" id="A0A0J7K9Y0"/>
<evidence type="ECO:0000313" key="2">
    <source>
        <dbReference type="EMBL" id="KMQ87107.1"/>
    </source>
</evidence>